<keyword evidence="2" id="KW-1185">Reference proteome</keyword>
<dbReference type="STRING" id="1796616.A4V09_14005"/>
<sequence length="364" mass="41277">MSKIPFDEKEMNVAYTVPNLLDPAIPESPAWTYPQSEKDAVKELYTGTPTWCLSGLETGLFAPSVIPDNIARGFVIEGSPFDMADYGGPDMFGIQWEYVPVAGGSMVRPGTPFLEDANDWRKMLKFPNIDAWDWDASGRENYDYLHNGKANMLWFLNGCWYERLVSFMDFEGAVVALIDEEQKDALKELFAETTALYCKLVDRCAETYGEGISGFTVHDDWGSQRAPFFSPAVGEEMIVPYMRELTDHIKSKGLIADLHSCGSLEMQLPNFIKAGWQSWCPMPMNPTQKMYEKYGDKILLHVEPDLPEGASEEEQEKAGGEFVKNYFNPGKYCIPNYMYFPQKMTPAFRRGMYRASRQQAVSSL</sequence>
<accession>A0A1C7IAX1</accession>
<dbReference type="RefSeq" id="WP_065542938.1">
    <property type="nucleotide sequence ID" value="NZ_CP015405.2"/>
</dbReference>
<protein>
    <recommendedName>
        <fullName evidence="3">Uroporphyrinogen decarboxylase</fullName>
    </recommendedName>
</protein>
<dbReference type="OrthoDB" id="9815759at2"/>
<dbReference type="InterPro" id="IPR038071">
    <property type="entry name" value="UROD/MetE-like_sf"/>
</dbReference>
<evidence type="ECO:0000313" key="1">
    <source>
        <dbReference type="EMBL" id="ANU76781.1"/>
    </source>
</evidence>
<name>A0A1C7IAX1_9FIRM</name>
<dbReference type="AlphaFoldDB" id="A0A1C7IAX1"/>
<reference evidence="1" key="1">
    <citation type="submission" date="2017-04" db="EMBL/GenBank/DDBJ databases">
        <title>Complete Genome Sequences of Twelve Strains of a Stable Defined Moderately Diverse Mouse Microbiota 2 (sDMDMm2).</title>
        <authorList>
            <person name="Uchimura Y."/>
            <person name="Wyss M."/>
            <person name="Brugiroux S."/>
            <person name="Limenitakis J.P."/>
            <person name="Stecher B."/>
            <person name="McCoy K.D."/>
            <person name="Macpherson A.J."/>
        </authorList>
    </citation>
    <scope>NUCLEOTIDE SEQUENCE</scope>
    <source>
        <strain evidence="1">YL58</strain>
    </source>
</reference>
<dbReference type="KEGG" id="byl:A4V09_14005"/>
<evidence type="ECO:0000313" key="2">
    <source>
        <dbReference type="Proteomes" id="UP000092574"/>
    </source>
</evidence>
<gene>
    <name evidence="1" type="ORF">A4V09_14005</name>
</gene>
<dbReference type="SUPFAM" id="SSF51726">
    <property type="entry name" value="UROD/MetE-like"/>
    <property type="match status" value="1"/>
</dbReference>
<dbReference type="Proteomes" id="UP000092574">
    <property type="component" value="Chromosome"/>
</dbReference>
<dbReference type="Gene3D" id="3.20.20.210">
    <property type="match status" value="1"/>
</dbReference>
<evidence type="ECO:0008006" key="3">
    <source>
        <dbReference type="Google" id="ProtNLM"/>
    </source>
</evidence>
<proteinExistence type="predicted"/>
<dbReference type="EMBL" id="CP015405">
    <property type="protein sequence ID" value="ANU76781.1"/>
    <property type="molecule type" value="Genomic_DNA"/>
</dbReference>
<organism evidence="1 2">
    <name type="scientific">Blautia pseudococcoides</name>
    <dbReference type="NCBI Taxonomy" id="1796616"/>
    <lineage>
        <taxon>Bacteria</taxon>
        <taxon>Bacillati</taxon>
        <taxon>Bacillota</taxon>
        <taxon>Clostridia</taxon>
        <taxon>Lachnospirales</taxon>
        <taxon>Lachnospiraceae</taxon>
        <taxon>Blautia</taxon>
    </lineage>
</organism>